<feature type="transmembrane region" description="Helical" evidence="1">
    <location>
        <begin position="41"/>
        <end position="65"/>
    </location>
</feature>
<keyword evidence="1" id="KW-0472">Membrane</keyword>
<feature type="transmembrane region" description="Helical" evidence="1">
    <location>
        <begin position="12"/>
        <end position="35"/>
    </location>
</feature>
<keyword evidence="1" id="KW-1133">Transmembrane helix</keyword>
<accession>A0A220VEZ1</accession>
<feature type="transmembrane region" description="Helical" evidence="1">
    <location>
        <begin position="77"/>
        <end position="97"/>
    </location>
</feature>
<dbReference type="SUPFAM" id="SSF103473">
    <property type="entry name" value="MFS general substrate transporter"/>
    <property type="match status" value="1"/>
</dbReference>
<dbReference type="InterPro" id="IPR036259">
    <property type="entry name" value="MFS_trans_sf"/>
</dbReference>
<evidence type="ECO:0000313" key="2">
    <source>
        <dbReference type="EMBL" id="ASK78919.1"/>
    </source>
</evidence>
<evidence type="ECO:0000313" key="3">
    <source>
        <dbReference type="Proteomes" id="UP000242175"/>
    </source>
</evidence>
<protein>
    <recommendedName>
        <fullName evidence="4">Major facilitator superfamily (MFS) profile domain-containing protein</fullName>
    </recommendedName>
</protein>
<dbReference type="KEGG" id="pmai:CF386_07575"/>
<organism evidence="2 3">
    <name type="scientific">Paraphotobacterium marinum</name>
    <dbReference type="NCBI Taxonomy" id="1755811"/>
    <lineage>
        <taxon>Bacteria</taxon>
        <taxon>Pseudomonadati</taxon>
        <taxon>Pseudomonadota</taxon>
        <taxon>Gammaproteobacteria</taxon>
        <taxon>Vibrionales</taxon>
        <taxon>Vibrionaceae</taxon>
        <taxon>Paraphotobacterium</taxon>
    </lineage>
</organism>
<proteinExistence type="predicted"/>
<dbReference type="EMBL" id="CP022356">
    <property type="protein sequence ID" value="ASK78919.1"/>
    <property type="molecule type" value="Genomic_DNA"/>
</dbReference>
<evidence type="ECO:0008006" key="4">
    <source>
        <dbReference type="Google" id="ProtNLM"/>
    </source>
</evidence>
<dbReference type="RefSeq" id="WP_089073827.1">
    <property type="nucleotide sequence ID" value="NZ_CP022356.1"/>
</dbReference>
<dbReference type="Gene3D" id="1.20.1720.10">
    <property type="entry name" value="Multidrug resistance protein D"/>
    <property type="match status" value="1"/>
</dbReference>
<evidence type="ECO:0000256" key="1">
    <source>
        <dbReference type="SAM" id="Phobius"/>
    </source>
</evidence>
<dbReference type="Proteomes" id="UP000242175">
    <property type="component" value="Chromosome small"/>
</dbReference>
<name>A0A220VEZ1_9GAMM</name>
<gene>
    <name evidence="2" type="ORF">CF386_07575</name>
</gene>
<keyword evidence="3" id="KW-1185">Reference proteome</keyword>
<sequence>MGKIVQNIGLFKTTILGVLLIFVSGVALIIFYQLWGLNLYVFFGPCTVATFGCALAVGAGAGGALEPFGQYPGVASAMFGCMQLGGSSVIGTISGLFAVNTSYPLAITMIFTSLIALIVIFLKINSEKILYQTQLL</sequence>
<feature type="transmembrane region" description="Helical" evidence="1">
    <location>
        <begin position="103"/>
        <end position="122"/>
    </location>
</feature>
<reference evidence="2 3" key="1">
    <citation type="journal article" date="2016" name="Int. J. Syst. Evol. Microbiol.">
        <title>Paraphotobacterium marinum gen. nov., sp. nov., a member of the family Vibrionaceae, isolated from surface seawater.</title>
        <authorList>
            <person name="Huang Z."/>
            <person name="Dong C."/>
            <person name="Shao Z."/>
        </authorList>
    </citation>
    <scope>NUCLEOTIDE SEQUENCE [LARGE SCALE GENOMIC DNA]</scope>
    <source>
        <strain evidence="2 3">NSCS20N07D</strain>
    </source>
</reference>
<keyword evidence="1" id="KW-0812">Transmembrane</keyword>
<dbReference type="AlphaFoldDB" id="A0A220VEZ1"/>